<dbReference type="EMBL" id="CACVKT020003844">
    <property type="protein sequence ID" value="CAC5386221.1"/>
    <property type="molecule type" value="Genomic_DNA"/>
</dbReference>
<dbReference type="Pfam" id="PF03281">
    <property type="entry name" value="Mab-21"/>
    <property type="match status" value="1"/>
</dbReference>
<sequence>MAEGFTYVPEMELWKSLNVFYTSYGHLTKSKVLPEVVETAYAILQKIQETSEMFKGEVVKVGSSASKVSAMFDDESDLLFPIYIEGQIEATEDPEYVKFKLLKRCVKIWEICSDNEYLSPSKFSNHFYDLVNNCLEKLKPDGKIELEGKGTVAATLNCCHEKFDFSVDLVPAVRCKPWSTNPYWMTDKTRQWPPRDILASFIERGTELVSKSSRDGGNYWRLSFSHAETELVTSATLIFPTFGKLLVIWKTLRKLYFSPQSRHSTILFKSYHLKILLLHEAIDNPNKEAWENQNLALRFKLSLERLRQYIKAGFLPHLFIPTVNLFSNGTPYFVLNHKLFTTSDLADVMRNIRKLHRTDFYPGGF</sequence>
<keyword evidence="3 11" id="KW-0808">Transferase</keyword>
<evidence type="ECO:0000313" key="11">
    <source>
        <dbReference type="EMBL" id="CAC5386221.1"/>
    </source>
</evidence>
<evidence type="ECO:0000256" key="2">
    <source>
        <dbReference type="ARBA" id="ARBA00008307"/>
    </source>
</evidence>
<evidence type="ECO:0000259" key="10">
    <source>
        <dbReference type="Pfam" id="PF20266"/>
    </source>
</evidence>
<gene>
    <name evidence="11" type="ORF">MCOR_21683</name>
</gene>
<evidence type="ECO:0000256" key="5">
    <source>
        <dbReference type="ARBA" id="ARBA00022723"/>
    </source>
</evidence>
<evidence type="ECO:0000256" key="6">
    <source>
        <dbReference type="ARBA" id="ARBA00022741"/>
    </source>
</evidence>
<comment type="cofactor">
    <cofactor evidence="1">
        <name>Mg(2+)</name>
        <dbReference type="ChEBI" id="CHEBI:18420"/>
    </cofactor>
</comment>
<dbReference type="Proteomes" id="UP000507470">
    <property type="component" value="Unassembled WGS sequence"/>
</dbReference>
<name>A0A6J8BSD1_MYTCO</name>
<keyword evidence="8" id="KW-0460">Magnesium</keyword>
<comment type="similarity">
    <text evidence="2">Belongs to the mab-21 family.</text>
</comment>
<evidence type="ECO:0000256" key="8">
    <source>
        <dbReference type="ARBA" id="ARBA00022842"/>
    </source>
</evidence>
<organism evidence="11 12">
    <name type="scientific">Mytilus coruscus</name>
    <name type="common">Sea mussel</name>
    <dbReference type="NCBI Taxonomy" id="42192"/>
    <lineage>
        <taxon>Eukaryota</taxon>
        <taxon>Metazoa</taxon>
        <taxon>Spiralia</taxon>
        <taxon>Lophotrochozoa</taxon>
        <taxon>Mollusca</taxon>
        <taxon>Bivalvia</taxon>
        <taxon>Autobranchia</taxon>
        <taxon>Pteriomorphia</taxon>
        <taxon>Mytilida</taxon>
        <taxon>Mytiloidea</taxon>
        <taxon>Mytilidae</taxon>
        <taxon>Mytilinae</taxon>
        <taxon>Mytilus</taxon>
    </lineage>
</organism>
<keyword evidence="5" id="KW-0479">Metal-binding</keyword>
<accession>A0A6J8BSD1</accession>
<protein>
    <submittedName>
        <fullName evidence="11">MB21D1</fullName>
        <ecNumber evidence="11">2.7.7.86</ecNumber>
    </submittedName>
</protein>
<keyword evidence="6" id="KW-0547">Nucleotide-binding</keyword>
<evidence type="ECO:0000256" key="3">
    <source>
        <dbReference type="ARBA" id="ARBA00022679"/>
    </source>
</evidence>
<dbReference type="PANTHER" id="PTHR10656">
    <property type="entry name" value="CELL FATE DETERMINING PROTEIN MAB21-RELATED"/>
    <property type="match status" value="1"/>
</dbReference>
<dbReference type="InterPro" id="IPR046903">
    <property type="entry name" value="Mab-21-like_nuc_Trfase"/>
</dbReference>
<proteinExistence type="inferred from homology"/>
<evidence type="ECO:0000256" key="4">
    <source>
        <dbReference type="ARBA" id="ARBA00022695"/>
    </source>
</evidence>
<dbReference type="InterPro" id="IPR046906">
    <property type="entry name" value="Mab-21_HhH/H2TH-like"/>
</dbReference>
<evidence type="ECO:0000256" key="7">
    <source>
        <dbReference type="ARBA" id="ARBA00022840"/>
    </source>
</evidence>
<dbReference type="InterPro" id="IPR024810">
    <property type="entry name" value="MAB21L/cGLR"/>
</dbReference>
<dbReference type="PANTHER" id="PTHR10656:SF42">
    <property type="entry name" value="CYCLIC GMP-AMP SYNTHASE-LIKE PROTEIN-RELATED"/>
    <property type="match status" value="1"/>
</dbReference>
<evidence type="ECO:0000259" key="9">
    <source>
        <dbReference type="Pfam" id="PF03281"/>
    </source>
</evidence>
<keyword evidence="7" id="KW-0067">ATP-binding</keyword>
<reference evidence="11 12" key="1">
    <citation type="submission" date="2020-06" db="EMBL/GenBank/DDBJ databases">
        <authorList>
            <person name="Li R."/>
            <person name="Bekaert M."/>
        </authorList>
    </citation>
    <scope>NUCLEOTIDE SEQUENCE [LARGE SCALE GENOMIC DNA]</scope>
    <source>
        <strain evidence="12">wild</strain>
    </source>
</reference>
<evidence type="ECO:0000313" key="12">
    <source>
        <dbReference type="Proteomes" id="UP000507470"/>
    </source>
</evidence>
<dbReference type="GO" id="GO:0005524">
    <property type="term" value="F:ATP binding"/>
    <property type="evidence" value="ECO:0007669"/>
    <property type="project" value="UniProtKB-KW"/>
</dbReference>
<evidence type="ECO:0000256" key="1">
    <source>
        <dbReference type="ARBA" id="ARBA00001946"/>
    </source>
</evidence>
<dbReference type="GO" id="GO:0046872">
    <property type="term" value="F:metal ion binding"/>
    <property type="evidence" value="ECO:0007669"/>
    <property type="project" value="UniProtKB-KW"/>
</dbReference>
<feature type="domain" description="Mab-21-like nucleotidyltransferase" evidence="9">
    <location>
        <begin position="94"/>
        <end position="232"/>
    </location>
</feature>
<feature type="domain" description="Mab-21-like HhH/H2TH-like" evidence="10">
    <location>
        <begin position="250"/>
        <end position="328"/>
    </location>
</feature>
<dbReference type="OrthoDB" id="6054650at2759"/>
<dbReference type="AlphaFoldDB" id="A0A6J8BSD1"/>
<keyword evidence="4 11" id="KW-0548">Nucleotidyltransferase</keyword>
<dbReference type="GO" id="GO:0061501">
    <property type="term" value="F:2',3'-cyclic GMP-AMP synthase activity"/>
    <property type="evidence" value="ECO:0007669"/>
    <property type="project" value="UniProtKB-EC"/>
</dbReference>
<dbReference type="Gene3D" id="3.30.460.90">
    <property type="match status" value="1"/>
</dbReference>
<dbReference type="SMART" id="SM01265">
    <property type="entry name" value="Mab-21"/>
    <property type="match status" value="1"/>
</dbReference>
<dbReference type="EC" id="2.7.7.86" evidence="11"/>
<dbReference type="Pfam" id="PF20266">
    <property type="entry name" value="Mab-21_C"/>
    <property type="match status" value="1"/>
</dbReference>
<keyword evidence="12" id="KW-1185">Reference proteome</keyword>
<dbReference type="Gene3D" id="1.10.1410.40">
    <property type="match status" value="1"/>
</dbReference>